<dbReference type="InterPro" id="IPR009057">
    <property type="entry name" value="Homeodomain-like_sf"/>
</dbReference>
<dbReference type="InterPro" id="IPR001789">
    <property type="entry name" value="Sig_transdc_resp-reg_receiver"/>
</dbReference>
<evidence type="ECO:0000256" key="2">
    <source>
        <dbReference type="ARBA" id="ARBA00023125"/>
    </source>
</evidence>
<reference evidence="7 8" key="1">
    <citation type="submission" date="2020-08" db="EMBL/GenBank/DDBJ databases">
        <title>Cohnella phylogeny.</title>
        <authorList>
            <person name="Dunlap C."/>
        </authorList>
    </citation>
    <scope>NUCLEOTIDE SEQUENCE [LARGE SCALE GENOMIC DNA]</scope>
    <source>
        <strain evidence="7 8">CBP 2801</strain>
    </source>
</reference>
<dbReference type="PROSITE" id="PS50110">
    <property type="entry name" value="RESPONSE_REGULATORY"/>
    <property type="match status" value="1"/>
</dbReference>
<dbReference type="Gene3D" id="3.40.50.2300">
    <property type="match status" value="1"/>
</dbReference>
<keyword evidence="2" id="KW-0238">DNA-binding</keyword>
<name>A0A7X0SJZ5_9BACL</name>
<gene>
    <name evidence="7" type="ORF">H7C18_10625</name>
</gene>
<proteinExistence type="predicted"/>
<dbReference type="Pfam" id="PF12833">
    <property type="entry name" value="HTH_18"/>
    <property type="match status" value="1"/>
</dbReference>
<dbReference type="SMART" id="SM00448">
    <property type="entry name" value="REC"/>
    <property type="match status" value="1"/>
</dbReference>
<dbReference type="AlphaFoldDB" id="A0A7X0SJZ5"/>
<organism evidence="7 8">
    <name type="scientific">Cohnella zeiphila</name>
    <dbReference type="NCBI Taxonomy" id="2761120"/>
    <lineage>
        <taxon>Bacteria</taxon>
        <taxon>Bacillati</taxon>
        <taxon>Bacillota</taxon>
        <taxon>Bacilli</taxon>
        <taxon>Bacillales</taxon>
        <taxon>Paenibacillaceae</taxon>
        <taxon>Cohnella</taxon>
    </lineage>
</organism>
<keyword evidence="8" id="KW-1185">Reference proteome</keyword>
<dbReference type="SUPFAM" id="SSF52172">
    <property type="entry name" value="CheY-like"/>
    <property type="match status" value="1"/>
</dbReference>
<comment type="caution">
    <text evidence="7">The sequence shown here is derived from an EMBL/GenBank/DDBJ whole genome shotgun (WGS) entry which is preliminary data.</text>
</comment>
<dbReference type="InterPro" id="IPR020449">
    <property type="entry name" value="Tscrpt_reg_AraC-type_HTH"/>
</dbReference>
<dbReference type="Pfam" id="PF00072">
    <property type="entry name" value="Response_reg"/>
    <property type="match status" value="1"/>
</dbReference>
<evidence type="ECO:0000256" key="4">
    <source>
        <dbReference type="PROSITE-ProRule" id="PRU00169"/>
    </source>
</evidence>
<accession>A0A7X0SJZ5</accession>
<evidence type="ECO:0000256" key="3">
    <source>
        <dbReference type="ARBA" id="ARBA00023163"/>
    </source>
</evidence>
<dbReference type="EMBL" id="JACJVO010000011">
    <property type="protein sequence ID" value="MBB6731359.1"/>
    <property type="molecule type" value="Genomic_DNA"/>
</dbReference>
<dbReference type="PRINTS" id="PR00032">
    <property type="entry name" value="HTHARAC"/>
</dbReference>
<protein>
    <submittedName>
        <fullName evidence="7">Response regulator</fullName>
    </submittedName>
</protein>
<evidence type="ECO:0000259" key="5">
    <source>
        <dbReference type="PROSITE" id="PS01124"/>
    </source>
</evidence>
<dbReference type="PANTHER" id="PTHR43280">
    <property type="entry name" value="ARAC-FAMILY TRANSCRIPTIONAL REGULATOR"/>
    <property type="match status" value="1"/>
</dbReference>
<feature type="modified residue" description="4-aspartylphosphate" evidence="4">
    <location>
        <position position="54"/>
    </location>
</feature>
<dbReference type="Gene3D" id="1.10.10.60">
    <property type="entry name" value="Homeodomain-like"/>
    <property type="match status" value="2"/>
</dbReference>
<dbReference type="SUPFAM" id="SSF46689">
    <property type="entry name" value="Homeodomain-like"/>
    <property type="match status" value="2"/>
</dbReference>
<dbReference type="RefSeq" id="WP_185129030.1">
    <property type="nucleotide sequence ID" value="NZ_JACJVO010000011.1"/>
</dbReference>
<dbReference type="GO" id="GO:0043565">
    <property type="term" value="F:sequence-specific DNA binding"/>
    <property type="evidence" value="ECO:0007669"/>
    <property type="project" value="InterPro"/>
</dbReference>
<evidence type="ECO:0000259" key="6">
    <source>
        <dbReference type="PROSITE" id="PS50110"/>
    </source>
</evidence>
<feature type="domain" description="Response regulatory" evidence="6">
    <location>
        <begin position="3"/>
        <end position="119"/>
    </location>
</feature>
<evidence type="ECO:0000313" key="7">
    <source>
        <dbReference type="EMBL" id="MBB6731359.1"/>
    </source>
</evidence>
<feature type="domain" description="HTH araC/xylS-type" evidence="5">
    <location>
        <begin position="438"/>
        <end position="536"/>
    </location>
</feature>
<evidence type="ECO:0000256" key="1">
    <source>
        <dbReference type="ARBA" id="ARBA00023015"/>
    </source>
</evidence>
<keyword evidence="4" id="KW-0597">Phosphoprotein</keyword>
<dbReference type="GO" id="GO:0003700">
    <property type="term" value="F:DNA-binding transcription factor activity"/>
    <property type="evidence" value="ECO:0007669"/>
    <property type="project" value="InterPro"/>
</dbReference>
<dbReference type="PANTHER" id="PTHR43280:SF2">
    <property type="entry name" value="HTH-TYPE TRANSCRIPTIONAL REGULATOR EXSA"/>
    <property type="match status" value="1"/>
</dbReference>
<evidence type="ECO:0000313" key="8">
    <source>
        <dbReference type="Proteomes" id="UP000564644"/>
    </source>
</evidence>
<dbReference type="Proteomes" id="UP000564644">
    <property type="component" value="Unassembled WGS sequence"/>
</dbReference>
<keyword evidence="3" id="KW-0804">Transcription</keyword>
<keyword evidence="1" id="KW-0805">Transcription regulation</keyword>
<dbReference type="InterPro" id="IPR011006">
    <property type="entry name" value="CheY-like_superfamily"/>
</dbReference>
<dbReference type="PROSITE" id="PS01124">
    <property type="entry name" value="HTH_ARAC_FAMILY_2"/>
    <property type="match status" value="1"/>
</dbReference>
<dbReference type="SMART" id="SM00342">
    <property type="entry name" value="HTH_ARAC"/>
    <property type="match status" value="1"/>
</dbReference>
<sequence length="541" mass="62462">MLRVLVVDDEPRQRKILSNLIRDYRGEYEVLEAKNGEEALELCKGRTMDIVFSDIRMPKLDGLSLVERICSQNPHAKIVVISGYSDFSYARRALDLRVHSYILKPIESDRILDCLRQMEEEIRLDRSSKREMEAMAEQLHSLLPYYSDHLMNKWLKGECTRSESEEVASLLQTRGQGCVVLAQFNRPVTDNASVPYTAEDWNEIRGNIRAWINETLNPYGHSVSFYLHRAMDTIASVFFASSEFESCSGSWRCELRRLADSLLREYGIAMTIGIGQAQSDIFSAAETAFATAEVALRCRFYLCEEKIICFDDIRNRYTEEPRGTYSFEAEFKPVIHGLKPLNDADLDEGAERLMGGQYPDPALLLDYVSRNLLQLLHGIRNIVPEEEIGRLAQQIKSRVQPVSCSDLVQLKRQWGELLKEMASAVQAQKDNKNYIVMERCLTYIHQHLGEEISLEELAKKYFFNSSYFSTLFKKYTGKHFTEYVIDLRIESAFRILLGSDKKIYEVAQEVGYRDVKYFNKIFKKHYGLTPEECRVFSGGRE</sequence>
<dbReference type="CDD" id="cd17536">
    <property type="entry name" value="REC_YesN-like"/>
    <property type="match status" value="1"/>
</dbReference>
<dbReference type="InterPro" id="IPR018060">
    <property type="entry name" value="HTH_AraC"/>
</dbReference>
<dbReference type="GO" id="GO:0000160">
    <property type="term" value="P:phosphorelay signal transduction system"/>
    <property type="evidence" value="ECO:0007669"/>
    <property type="project" value="InterPro"/>
</dbReference>